<name>A0A2S4A0C2_ARTGL</name>
<comment type="caution">
    <text evidence="3">The sequence shown here is derived from an EMBL/GenBank/DDBJ whole genome shotgun (WGS) entry which is preliminary data.</text>
</comment>
<gene>
    <name evidence="3" type="ORF">CVS27_03370</name>
</gene>
<reference evidence="3 4" key="1">
    <citation type="submission" date="2018-01" db="EMBL/GenBank/DDBJ databases">
        <title>Arthrobacter sp. nov., from glaciers in China.</title>
        <authorList>
            <person name="Liu Q."/>
            <person name="Xin Y.-H."/>
        </authorList>
    </citation>
    <scope>NUCLEOTIDE SEQUENCE [LARGE SCALE GENOMIC DNA]</scope>
    <source>
        <strain evidence="3 4">HLT2-12-2</strain>
    </source>
</reference>
<dbReference type="PANTHER" id="PTHR36834:SF2">
    <property type="entry name" value="MEMBRANE PROTEIN"/>
    <property type="match status" value="1"/>
</dbReference>
<protein>
    <submittedName>
        <fullName evidence="3">VanZ family protein</fullName>
    </submittedName>
</protein>
<organism evidence="3 4">
    <name type="scientific">Arthrobacter glacialis</name>
    <dbReference type="NCBI Taxonomy" id="1664"/>
    <lineage>
        <taxon>Bacteria</taxon>
        <taxon>Bacillati</taxon>
        <taxon>Actinomycetota</taxon>
        <taxon>Actinomycetes</taxon>
        <taxon>Micrococcales</taxon>
        <taxon>Micrococcaceae</taxon>
        <taxon>Arthrobacter</taxon>
    </lineage>
</organism>
<dbReference type="Proteomes" id="UP000237061">
    <property type="component" value="Unassembled WGS sequence"/>
</dbReference>
<feature type="domain" description="VanZ-like" evidence="2">
    <location>
        <begin position="17"/>
        <end position="134"/>
    </location>
</feature>
<proteinExistence type="predicted"/>
<dbReference type="InterPro" id="IPR053150">
    <property type="entry name" value="Teicoplanin_resist-assoc"/>
</dbReference>
<dbReference type="RefSeq" id="WP_103464321.1">
    <property type="nucleotide sequence ID" value="NZ_PPXC01000002.1"/>
</dbReference>
<keyword evidence="1" id="KW-1133">Transmembrane helix</keyword>
<feature type="transmembrane region" description="Helical" evidence="1">
    <location>
        <begin position="12"/>
        <end position="31"/>
    </location>
</feature>
<dbReference type="EMBL" id="PPXC01000002">
    <property type="protein sequence ID" value="POH74913.1"/>
    <property type="molecule type" value="Genomic_DNA"/>
</dbReference>
<keyword evidence="4" id="KW-1185">Reference proteome</keyword>
<keyword evidence="1" id="KW-0472">Membrane</keyword>
<feature type="transmembrane region" description="Helical" evidence="1">
    <location>
        <begin position="117"/>
        <end position="134"/>
    </location>
</feature>
<evidence type="ECO:0000313" key="4">
    <source>
        <dbReference type="Proteomes" id="UP000237061"/>
    </source>
</evidence>
<evidence type="ECO:0000259" key="2">
    <source>
        <dbReference type="Pfam" id="PF04892"/>
    </source>
</evidence>
<evidence type="ECO:0000256" key="1">
    <source>
        <dbReference type="SAM" id="Phobius"/>
    </source>
</evidence>
<evidence type="ECO:0000313" key="3">
    <source>
        <dbReference type="EMBL" id="POH74913.1"/>
    </source>
</evidence>
<dbReference type="InterPro" id="IPR006976">
    <property type="entry name" value="VanZ-like"/>
</dbReference>
<sequence>MTSTHQALHRLAVSLMAAYLVALSLIVFWPTPVDQPAAGVLHQVIDWLHRHGMPAFIDYAQIEFSANVLLFVPMGIIASVWTKKAWLGLGIGFVTSCTIELGQSLFLAARFPSVLDVLANTLGAGVGAAIYTLAHRRSLVEAVETQEGKSGS</sequence>
<dbReference type="PANTHER" id="PTHR36834">
    <property type="entry name" value="MEMBRANE PROTEIN-RELATED"/>
    <property type="match status" value="1"/>
</dbReference>
<feature type="transmembrane region" description="Helical" evidence="1">
    <location>
        <begin position="89"/>
        <end position="111"/>
    </location>
</feature>
<dbReference type="Pfam" id="PF04892">
    <property type="entry name" value="VanZ"/>
    <property type="match status" value="1"/>
</dbReference>
<dbReference type="AlphaFoldDB" id="A0A2S4A0C2"/>
<accession>A0A2S4A0C2</accession>
<keyword evidence="1" id="KW-0812">Transmembrane</keyword>
<feature type="transmembrane region" description="Helical" evidence="1">
    <location>
        <begin position="64"/>
        <end position="82"/>
    </location>
</feature>